<accession>A0A7R9F258</accession>
<dbReference type="AlphaFoldDB" id="A0A7R9F258"/>
<proteinExistence type="predicted"/>
<sequence>MYVGNLLWTVSNEWMLKECGLKGNPIIQCERSGLRWFGHVERMSVDRQVYQNLRGAKVENHLGNHPQYSRPGSNPDLLVIGSLVYCKSNALDHVATEEEEVNPHLRGWRVVENHLGKTTTSSPDRDSSLDLPVLGSLARHETSALANYATELGKVEFQCGHPIIAWLYASSPPPPPQKKSIFQKKPVEGPTSTEHLYGIRQYHQQTITDETDALVHVPTGVGVVYGIYHHWDTQWSAGNEVIMRDCERDMSCLPGVPDKMGWRVTQKNNTLLHAYPLPLMLFLLLRTQGNTRPSGSFSPKTILAQTLLGELDEIEGRGKVIRCVLVTMGR</sequence>
<dbReference type="EMBL" id="OD566844">
    <property type="protein sequence ID" value="CAD7444753.1"/>
    <property type="molecule type" value="Genomic_DNA"/>
</dbReference>
<evidence type="ECO:0000313" key="1">
    <source>
        <dbReference type="EMBL" id="CAD7444753.1"/>
    </source>
</evidence>
<name>A0A7R9F258_9NEOP</name>
<gene>
    <name evidence="1" type="ORF">TBIB3V08_LOCUS7119</name>
</gene>
<protein>
    <submittedName>
        <fullName evidence="1">Uncharacterized protein</fullName>
    </submittedName>
</protein>
<organism evidence="1">
    <name type="scientific">Timema bartmani</name>
    <dbReference type="NCBI Taxonomy" id="61472"/>
    <lineage>
        <taxon>Eukaryota</taxon>
        <taxon>Metazoa</taxon>
        <taxon>Ecdysozoa</taxon>
        <taxon>Arthropoda</taxon>
        <taxon>Hexapoda</taxon>
        <taxon>Insecta</taxon>
        <taxon>Pterygota</taxon>
        <taxon>Neoptera</taxon>
        <taxon>Polyneoptera</taxon>
        <taxon>Phasmatodea</taxon>
        <taxon>Timematodea</taxon>
        <taxon>Timematoidea</taxon>
        <taxon>Timematidae</taxon>
        <taxon>Timema</taxon>
    </lineage>
</organism>
<reference evidence="1" key="1">
    <citation type="submission" date="2020-11" db="EMBL/GenBank/DDBJ databases">
        <authorList>
            <person name="Tran Van P."/>
        </authorList>
    </citation>
    <scope>NUCLEOTIDE SEQUENCE</scope>
</reference>